<keyword evidence="1" id="KW-0812">Transmembrane</keyword>
<name>A0AAP3MAK3_BIFBR</name>
<feature type="transmembrane region" description="Helical" evidence="1">
    <location>
        <begin position="45"/>
        <end position="64"/>
    </location>
</feature>
<dbReference type="EMBL" id="CP023198">
    <property type="protein sequence ID" value="AUE18954.1"/>
    <property type="molecule type" value="Genomic_DNA"/>
</dbReference>
<proteinExistence type="predicted"/>
<protein>
    <submittedName>
        <fullName evidence="4">Integral membrane transport protein</fullName>
    </submittedName>
</protein>
<evidence type="ECO:0000313" key="2">
    <source>
        <dbReference type="EMBL" id="AUD81384.1"/>
    </source>
</evidence>
<gene>
    <name evidence="3" type="ORF">DRBB29_1412</name>
    <name evidence="4" type="ORF">LIP63_03815</name>
    <name evidence="2" type="ORF">NRBB51_1295</name>
</gene>
<evidence type="ECO:0000313" key="4">
    <source>
        <dbReference type="EMBL" id="MCB5644522.1"/>
    </source>
</evidence>
<evidence type="ECO:0000313" key="7">
    <source>
        <dbReference type="Proteomes" id="UP001198148"/>
    </source>
</evidence>
<evidence type="ECO:0000313" key="6">
    <source>
        <dbReference type="Proteomes" id="UP000232609"/>
    </source>
</evidence>
<sequence length="74" mass="8017">MSTTTSAQPAQLTRNERLDRLPFNKAHRKLLVASGIGWAFDAMDVGLVSFAAAFILACIAALCLPERKGLNLED</sequence>
<dbReference type="Proteomes" id="UP000232609">
    <property type="component" value="Chromosome"/>
</dbReference>
<dbReference type="EMBL" id="JAJBPF010000007">
    <property type="protein sequence ID" value="MCB5644522.1"/>
    <property type="molecule type" value="Genomic_DNA"/>
</dbReference>
<dbReference type="EMBL" id="CP021392">
    <property type="protein sequence ID" value="AUD81384.1"/>
    <property type="molecule type" value="Genomic_DNA"/>
</dbReference>
<evidence type="ECO:0000313" key="5">
    <source>
        <dbReference type="Proteomes" id="UP000232496"/>
    </source>
</evidence>
<dbReference type="Proteomes" id="UP000232496">
    <property type="component" value="Chromosome"/>
</dbReference>
<organism evidence="4 7">
    <name type="scientific">Bifidobacterium breve</name>
    <dbReference type="NCBI Taxonomy" id="1685"/>
    <lineage>
        <taxon>Bacteria</taxon>
        <taxon>Bacillati</taxon>
        <taxon>Actinomycetota</taxon>
        <taxon>Actinomycetes</taxon>
        <taxon>Bifidobacteriales</taxon>
        <taxon>Bifidobacteriaceae</taxon>
        <taxon>Bifidobacterium</taxon>
    </lineage>
</organism>
<dbReference type="Proteomes" id="UP001198148">
    <property type="component" value="Unassembled WGS sequence"/>
</dbReference>
<reference evidence="4" key="2">
    <citation type="submission" date="2021-10" db="EMBL/GenBank/DDBJ databases">
        <title>Collection of gut derived symbiotic bacterial strains cultured from healthy donors.</title>
        <authorList>
            <person name="Lin H."/>
            <person name="Littmann E."/>
            <person name="Claire K."/>
            <person name="Pamer E."/>
        </authorList>
    </citation>
    <scope>NUCLEOTIDE SEQUENCE</scope>
    <source>
        <strain evidence="4">MSK.23.105</strain>
    </source>
</reference>
<accession>A0AAP3MAK3</accession>
<keyword evidence="1" id="KW-1133">Transmembrane helix</keyword>
<evidence type="ECO:0000313" key="3">
    <source>
        <dbReference type="EMBL" id="AUE18954.1"/>
    </source>
</evidence>
<evidence type="ECO:0000256" key="1">
    <source>
        <dbReference type="SAM" id="Phobius"/>
    </source>
</evidence>
<reference evidence="3 5" key="1">
    <citation type="submission" date="2017-09" db="EMBL/GenBank/DDBJ databases">
        <title>Comparative genomics and methylome analysis of the gut commensal Bifidobacterium breve.</title>
        <authorList>
            <person name="Bottacini F."/>
            <person name="Morrissey R."/>
            <person name="Roberts R.J."/>
            <person name="James K."/>
            <person name="van Breen J."/>
            <person name="Egan M."/>
            <person name="Lambert J."/>
            <person name="van Limpt K."/>
            <person name="Stanton C."/>
            <person name="Knol J."/>
            <person name="O' Connell Motherway M."/>
            <person name="van Sinderen D."/>
        </authorList>
    </citation>
    <scope>NUCLEOTIDE SEQUENCE [LARGE SCALE GENOMIC DNA]</scope>
    <source>
        <strain evidence="3 5">DRBB29</strain>
        <strain evidence="2 6">NRBB51</strain>
    </source>
</reference>
<keyword evidence="1" id="KW-0472">Membrane</keyword>
<dbReference type="AlphaFoldDB" id="A0AAP3MAK3"/>